<dbReference type="Pfam" id="PF13604">
    <property type="entry name" value="AAA_30"/>
    <property type="match status" value="1"/>
</dbReference>
<dbReference type="SUPFAM" id="SSF52540">
    <property type="entry name" value="P-loop containing nucleoside triphosphate hydrolases"/>
    <property type="match status" value="1"/>
</dbReference>
<reference evidence="2" key="1">
    <citation type="journal article" date="2019" name="Int. J. Syst. Evol. Microbiol.">
        <title>The Global Catalogue of Microorganisms (GCM) 10K type strain sequencing project: providing services to taxonomists for standard genome sequencing and annotation.</title>
        <authorList>
            <consortium name="The Broad Institute Genomics Platform"/>
            <consortium name="The Broad Institute Genome Sequencing Center for Infectious Disease"/>
            <person name="Wu L."/>
            <person name="Ma J."/>
        </authorList>
    </citation>
    <scope>NUCLEOTIDE SEQUENCE [LARGE SCALE GENOMIC DNA]</scope>
    <source>
        <strain evidence="2">CCUG 53903</strain>
    </source>
</reference>
<gene>
    <name evidence="1" type="ORF">ACFPZ3_64625</name>
</gene>
<dbReference type="EMBL" id="JBHSPA010000115">
    <property type="protein sequence ID" value="MFC5834901.1"/>
    <property type="molecule type" value="Genomic_DNA"/>
</dbReference>
<dbReference type="InterPro" id="IPR027417">
    <property type="entry name" value="P-loop_NTPase"/>
</dbReference>
<name>A0ABW1DBH6_9ACTN</name>
<dbReference type="Proteomes" id="UP001596058">
    <property type="component" value="Unassembled WGS sequence"/>
</dbReference>
<evidence type="ECO:0000313" key="2">
    <source>
        <dbReference type="Proteomes" id="UP001596058"/>
    </source>
</evidence>
<dbReference type="Gene3D" id="3.40.50.300">
    <property type="entry name" value="P-loop containing nucleotide triphosphate hydrolases"/>
    <property type="match status" value="1"/>
</dbReference>
<protein>
    <submittedName>
        <fullName evidence="1">AAA family ATPase</fullName>
    </submittedName>
</protein>
<comment type="caution">
    <text evidence="1">The sequence shown here is derived from an EMBL/GenBank/DDBJ whole genome shotgun (WGS) entry which is preliminary data.</text>
</comment>
<sequence length="208" mass="20711">MSRADVLAEVMDALPDGVEGLADADALTDQVLQHGPVVALATPASATTLSNGERYTSTDITDAEQSALTIARDGYGQDLVVIDAAAAALAVDAYQAGTGLQLSDSQQAVLGRLLGDGHAVEAVIGVAGAGKTTIMAAARSAWESRGLVIVGAATAAVAAMGLAAESGTASSTIASWLQRIAGGAGLDGIDVLVVDEGAIVDDRRLPLC</sequence>
<evidence type="ECO:0000313" key="1">
    <source>
        <dbReference type="EMBL" id="MFC5834901.1"/>
    </source>
</evidence>
<accession>A0ABW1DBH6</accession>
<keyword evidence="2" id="KW-1185">Reference proteome</keyword>
<proteinExistence type="predicted"/>
<organism evidence="1 2">
    <name type="scientific">Nonomuraea insulae</name>
    <dbReference type="NCBI Taxonomy" id="1616787"/>
    <lineage>
        <taxon>Bacteria</taxon>
        <taxon>Bacillati</taxon>
        <taxon>Actinomycetota</taxon>
        <taxon>Actinomycetes</taxon>
        <taxon>Streptosporangiales</taxon>
        <taxon>Streptosporangiaceae</taxon>
        <taxon>Nonomuraea</taxon>
    </lineage>
</organism>
<dbReference type="RefSeq" id="WP_379524322.1">
    <property type="nucleotide sequence ID" value="NZ_JBHSPA010000115.1"/>
</dbReference>